<dbReference type="SUPFAM" id="SSF55729">
    <property type="entry name" value="Acyl-CoA N-acyltransferases (Nat)"/>
    <property type="match status" value="1"/>
</dbReference>
<dbReference type="InterPro" id="IPR016181">
    <property type="entry name" value="Acyl_CoA_acyltransferase"/>
</dbReference>
<evidence type="ECO:0000313" key="1">
    <source>
        <dbReference type="EMBL" id="EJZ59041.1"/>
    </source>
</evidence>
<accession>A0A7U9CS63</accession>
<sequence>MNPNFRQCMADTNLWRGSLLPLGCEAAPILATPLATAAQPSGSKLPRHSRSPCDNAGVQNMGTVSKLSEHIKQKGLRATLGKAWKHYVFFHQELLWMERDLVSPVPPHSLKPYPPLRVVKITADNASAFARYFGDRVGTMAELANEGHTGHMHLDDQGDAVAFIWGSARDYFDRHYYGCMFPVKPGEFFEFGGELTRSYWGSELSVDLQLELWKAMAAQGCDKVVDVCEFHNIPALKLHLRMGYTEQGRIMNVYTLFGRWRFYRETRYSGSRLDALRKPSRPPVTATAV</sequence>
<gene>
    <name evidence="1" type="ORF">I1A_003372</name>
</gene>
<name>A0A7U9CS63_PSEFL</name>
<evidence type="ECO:0008006" key="3">
    <source>
        <dbReference type="Google" id="ProtNLM"/>
    </source>
</evidence>
<proteinExistence type="predicted"/>
<dbReference type="EMBL" id="CM001561">
    <property type="protein sequence ID" value="EJZ59041.1"/>
    <property type="molecule type" value="Genomic_DNA"/>
</dbReference>
<dbReference type="Proteomes" id="UP000006045">
    <property type="component" value="Chromosome"/>
</dbReference>
<evidence type="ECO:0000313" key="2">
    <source>
        <dbReference type="Proteomes" id="UP000006045"/>
    </source>
</evidence>
<dbReference type="Gene3D" id="3.40.630.30">
    <property type="match status" value="1"/>
</dbReference>
<reference evidence="1 2" key="1">
    <citation type="submission" date="2012-08" db="EMBL/GenBank/DDBJ databases">
        <title>The genome of cave-isolated P. fluorescens strain R124 demonstrates phenotypic adaptation to the mineral environment.</title>
        <authorList>
            <person name="Barton M.D."/>
            <person name="Petronio M."/>
            <person name="Giarrizzo J.G."/>
            <person name="Bowling B.V."/>
            <person name="Barton H.A."/>
        </authorList>
    </citation>
    <scope>NUCLEOTIDE SEQUENCE [LARGE SCALE GENOMIC DNA]</scope>
    <source>
        <strain evidence="1 2">R124</strain>
    </source>
</reference>
<dbReference type="AlphaFoldDB" id="A0A7U9CS63"/>
<organism evidence="1 2">
    <name type="scientific">Pseudomonas fluorescens R124</name>
    <dbReference type="NCBI Taxonomy" id="743713"/>
    <lineage>
        <taxon>Bacteria</taxon>
        <taxon>Pseudomonadati</taxon>
        <taxon>Pseudomonadota</taxon>
        <taxon>Gammaproteobacteria</taxon>
        <taxon>Pseudomonadales</taxon>
        <taxon>Pseudomonadaceae</taxon>
        <taxon>Pseudomonas</taxon>
    </lineage>
</organism>
<protein>
    <recommendedName>
        <fullName evidence="3">N-acetyltransferase</fullName>
    </recommendedName>
</protein>